<feature type="domain" description="RRM" evidence="5">
    <location>
        <begin position="55"/>
        <end position="138"/>
    </location>
</feature>
<dbReference type="InterPro" id="IPR000504">
    <property type="entry name" value="RRM_dom"/>
</dbReference>
<dbReference type="GO" id="GO:0003729">
    <property type="term" value="F:mRNA binding"/>
    <property type="evidence" value="ECO:0007669"/>
    <property type="project" value="InterPro"/>
</dbReference>
<dbReference type="SMART" id="SM00360">
    <property type="entry name" value="RRM"/>
    <property type="match status" value="2"/>
</dbReference>
<evidence type="ECO:0000256" key="4">
    <source>
        <dbReference type="SAM" id="MobiDB-lite"/>
    </source>
</evidence>
<keyword evidence="2 3" id="KW-0694">RNA-binding</keyword>
<dbReference type="InterPro" id="IPR050825">
    <property type="entry name" value="RBM42_RBP45_47-like"/>
</dbReference>
<protein>
    <submittedName>
        <fullName evidence="7">RNA-binding domain-containing protein</fullName>
    </submittedName>
</protein>
<feature type="region of interest" description="Disordered" evidence="4">
    <location>
        <begin position="220"/>
        <end position="257"/>
    </location>
</feature>
<sequence>MQNQHIPMQQMRFNIPHHNVNNQGMLNHGNFGQQGGQCIPGQEAFLGNFNRAENRTLWMGDISPYWTEDIVKEIFNKIGIKVESIKMMNDISNGKKNGYAFVKFFSADIARNIMLELNGTPMPDIKPQVNFNFSFANSNSNSGAEFNILVSDLPPDFTDAELFKLFGSRYIGCRGAKILRNEDGSSKCMGFIRFSSEEEQTRAFIEFNQTKIGNHTMNLRLPHAGRSNNKHKPNESFQMPSFHREPSTKTNDFDRKRPFRYDKSYGLEDKRYHVAFKHTKGDVIRPLEEHDPKVMNAKMNSLDSFFVEKRLRLRFNQDYFEMIDDGINEDDNGEQNESDCHTEIEDEDKIENVENNVEEIDEESIKEENEVKEE</sequence>
<evidence type="ECO:0000313" key="7">
    <source>
        <dbReference type="WBParaSite" id="SPAL_0000419300.1"/>
    </source>
</evidence>
<dbReference type="STRING" id="174720.A0A0N5BDW5"/>
<feature type="domain" description="RRM" evidence="5">
    <location>
        <begin position="146"/>
        <end position="224"/>
    </location>
</feature>
<feature type="compositionally biased region" description="Acidic residues" evidence="4">
    <location>
        <begin position="326"/>
        <end position="337"/>
    </location>
</feature>
<dbReference type="Proteomes" id="UP000046392">
    <property type="component" value="Unplaced"/>
</dbReference>
<accession>A0A0N5BDW5</accession>
<keyword evidence="6" id="KW-1185">Reference proteome</keyword>
<name>A0A0N5BDW5_STREA</name>
<proteinExistence type="predicted"/>
<evidence type="ECO:0000259" key="5">
    <source>
        <dbReference type="PROSITE" id="PS50102"/>
    </source>
</evidence>
<keyword evidence="1" id="KW-0677">Repeat</keyword>
<organism evidence="6 7">
    <name type="scientific">Strongyloides papillosus</name>
    <name type="common">Intestinal threadworm</name>
    <dbReference type="NCBI Taxonomy" id="174720"/>
    <lineage>
        <taxon>Eukaryota</taxon>
        <taxon>Metazoa</taxon>
        <taxon>Ecdysozoa</taxon>
        <taxon>Nematoda</taxon>
        <taxon>Chromadorea</taxon>
        <taxon>Rhabditida</taxon>
        <taxon>Tylenchina</taxon>
        <taxon>Panagrolaimomorpha</taxon>
        <taxon>Strongyloidoidea</taxon>
        <taxon>Strongyloididae</taxon>
        <taxon>Strongyloides</taxon>
    </lineage>
</organism>
<feature type="compositionally biased region" description="Acidic residues" evidence="4">
    <location>
        <begin position="356"/>
        <end position="365"/>
    </location>
</feature>
<feature type="region of interest" description="Disordered" evidence="4">
    <location>
        <begin position="326"/>
        <end position="374"/>
    </location>
</feature>
<evidence type="ECO:0000313" key="6">
    <source>
        <dbReference type="Proteomes" id="UP000046392"/>
    </source>
</evidence>
<dbReference type="Gene3D" id="3.30.70.330">
    <property type="match status" value="2"/>
</dbReference>
<dbReference type="AlphaFoldDB" id="A0A0N5BDW5"/>
<dbReference type="WBParaSite" id="SPAL_0000419300.1">
    <property type="protein sequence ID" value="SPAL_0000419300.1"/>
    <property type="gene ID" value="SPAL_0000419300"/>
</dbReference>
<dbReference type="GO" id="GO:0005829">
    <property type="term" value="C:cytosol"/>
    <property type="evidence" value="ECO:0007669"/>
    <property type="project" value="TreeGrafter"/>
</dbReference>
<dbReference type="PROSITE" id="PS50102">
    <property type="entry name" value="RRM"/>
    <property type="match status" value="2"/>
</dbReference>
<evidence type="ECO:0000256" key="3">
    <source>
        <dbReference type="PROSITE-ProRule" id="PRU00176"/>
    </source>
</evidence>
<dbReference type="SUPFAM" id="SSF54928">
    <property type="entry name" value="RNA-binding domain, RBD"/>
    <property type="match status" value="1"/>
</dbReference>
<evidence type="ECO:0000256" key="2">
    <source>
        <dbReference type="ARBA" id="ARBA00022884"/>
    </source>
</evidence>
<evidence type="ECO:0000256" key="1">
    <source>
        <dbReference type="ARBA" id="ARBA00022737"/>
    </source>
</evidence>
<dbReference type="InterPro" id="IPR012677">
    <property type="entry name" value="Nucleotide-bd_a/b_plait_sf"/>
</dbReference>
<feature type="compositionally biased region" description="Basic and acidic residues" evidence="4">
    <location>
        <begin position="242"/>
        <end position="257"/>
    </location>
</feature>
<dbReference type="InterPro" id="IPR035979">
    <property type="entry name" value="RBD_domain_sf"/>
</dbReference>
<reference evidence="7" key="1">
    <citation type="submission" date="2017-02" db="UniProtKB">
        <authorList>
            <consortium name="WormBaseParasite"/>
        </authorList>
    </citation>
    <scope>IDENTIFICATION</scope>
</reference>
<dbReference type="PANTHER" id="PTHR47640">
    <property type="entry name" value="TRNA SELENOCYSTEINE 1-ASSOCIATED PROTEIN 1-RELATED-RELATED"/>
    <property type="match status" value="1"/>
</dbReference>
<dbReference type="Pfam" id="PF00076">
    <property type="entry name" value="RRM_1"/>
    <property type="match status" value="2"/>
</dbReference>
<dbReference type="PANTHER" id="PTHR47640:SF10">
    <property type="entry name" value="TRNA SELENOCYSTEINE 1-ASSOCIATED PROTEIN 1-RELATED"/>
    <property type="match status" value="1"/>
</dbReference>